<comment type="caution">
    <text evidence="2">The sequence shown here is derived from an EMBL/GenBank/DDBJ whole genome shotgun (WGS) entry which is preliminary data.</text>
</comment>
<proteinExistence type="predicted"/>
<dbReference type="EMBL" id="CAMAPF010000124">
    <property type="protein sequence ID" value="CAH9104080.1"/>
    <property type="molecule type" value="Genomic_DNA"/>
</dbReference>
<evidence type="ECO:0000256" key="1">
    <source>
        <dbReference type="SAM" id="MobiDB-lite"/>
    </source>
</evidence>
<feature type="compositionally biased region" description="Basic residues" evidence="1">
    <location>
        <begin position="368"/>
        <end position="379"/>
    </location>
</feature>
<dbReference type="PANTHER" id="PTHR33018">
    <property type="entry name" value="OS10G0338966 PROTEIN-RELATED"/>
    <property type="match status" value="1"/>
</dbReference>
<dbReference type="Proteomes" id="UP001152523">
    <property type="component" value="Unassembled WGS sequence"/>
</dbReference>
<protein>
    <submittedName>
        <fullName evidence="2">Uncharacterized protein</fullName>
    </submittedName>
</protein>
<dbReference type="AlphaFoldDB" id="A0AAV0DKW5"/>
<sequence>MDDLNEKPIRRQKTKKKMLLQKCTDKKVVVKVNEFGVLAGEGWTELVSYIGVLLRDYVSIMFDDWRAVPEKITDGIWGNILKLFDLPPNSRKHVYSAMGVALRNFRSTLRTKFIWKFKNNREKLRYPPEKYKQITTDEWRMFVKKTFKEEFQAKSKKRRENRKKNIYNHRLGSTGYAGLIKKKKKELGSNAIVIDRSDTWLWGREKKGGGYDDSVIEVANEIKELKNKVAEGTFTPIEDKDVLAVALQKKPNGSRIQGVGHSVTPTTYFHRPSAAITEKGKENKICDKRYEMMLDKFDEMKTCMSNGFSEIGSCSIANKSKKRKSGGEVDQPICTPRRSPRLKSKQTNEDEQLEEGNEGNKDSTTAMRKSRKSRFTPRKRLFETVPIISPRRVQTETSPDMSDE</sequence>
<organism evidence="2 3">
    <name type="scientific">Cuscuta epithymum</name>
    <dbReference type="NCBI Taxonomy" id="186058"/>
    <lineage>
        <taxon>Eukaryota</taxon>
        <taxon>Viridiplantae</taxon>
        <taxon>Streptophyta</taxon>
        <taxon>Embryophyta</taxon>
        <taxon>Tracheophyta</taxon>
        <taxon>Spermatophyta</taxon>
        <taxon>Magnoliopsida</taxon>
        <taxon>eudicotyledons</taxon>
        <taxon>Gunneridae</taxon>
        <taxon>Pentapetalae</taxon>
        <taxon>asterids</taxon>
        <taxon>lamiids</taxon>
        <taxon>Solanales</taxon>
        <taxon>Convolvulaceae</taxon>
        <taxon>Cuscuteae</taxon>
        <taxon>Cuscuta</taxon>
        <taxon>Cuscuta subgen. Cuscuta</taxon>
    </lineage>
</organism>
<feature type="compositionally biased region" description="Polar residues" evidence="1">
    <location>
        <begin position="395"/>
        <end position="404"/>
    </location>
</feature>
<name>A0AAV0DKW5_9ASTE</name>
<evidence type="ECO:0000313" key="3">
    <source>
        <dbReference type="Proteomes" id="UP001152523"/>
    </source>
</evidence>
<dbReference type="InterPro" id="IPR004252">
    <property type="entry name" value="Probable_transposase_24"/>
</dbReference>
<feature type="region of interest" description="Disordered" evidence="1">
    <location>
        <begin position="318"/>
        <end position="404"/>
    </location>
</feature>
<gene>
    <name evidence="2" type="ORF">CEPIT_LOCUS16651</name>
</gene>
<evidence type="ECO:0000313" key="2">
    <source>
        <dbReference type="EMBL" id="CAH9104080.1"/>
    </source>
</evidence>
<reference evidence="2" key="1">
    <citation type="submission" date="2022-07" db="EMBL/GenBank/DDBJ databases">
        <authorList>
            <person name="Macas J."/>
            <person name="Novak P."/>
            <person name="Neumann P."/>
        </authorList>
    </citation>
    <scope>NUCLEOTIDE SEQUENCE</scope>
</reference>
<dbReference type="Pfam" id="PF03004">
    <property type="entry name" value="Transposase_24"/>
    <property type="match status" value="1"/>
</dbReference>
<accession>A0AAV0DKW5</accession>
<feature type="non-terminal residue" evidence="2">
    <location>
        <position position="404"/>
    </location>
</feature>
<dbReference type="PANTHER" id="PTHR33018:SF31">
    <property type="entry name" value="TRANSPOSASE, PTTA_EN_SPM, PLANT"/>
    <property type="match status" value="1"/>
</dbReference>
<keyword evidence="3" id="KW-1185">Reference proteome</keyword>